<comment type="caution">
    <text evidence="2">The sequence shown here is derived from an EMBL/GenBank/DDBJ whole genome shotgun (WGS) entry which is preliminary data.</text>
</comment>
<evidence type="ECO:0000313" key="2">
    <source>
        <dbReference type="EMBL" id="CAL5979985.1"/>
    </source>
</evidence>
<name>A0ABP1GZE2_9EUKA</name>
<organism evidence="2 3">
    <name type="scientific">Hexamita inflata</name>
    <dbReference type="NCBI Taxonomy" id="28002"/>
    <lineage>
        <taxon>Eukaryota</taxon>
        <taxon>Metamonada</taxon>
        <taxon>Diplomonadida</taxon>
        <taxon>Hexamitidae</taxon>
        <taxon>Hexamitinae</taxon>
        <taxon>Hexamita</taxon>
    </lineage>
</organism>
<reference evidence="2 3" key="1">
    <citation type="submission" date="2024-07" db="EMBL/GenBank/DDBJ databases">
        <authorList>
            <person name="Akdeniz Z."/>
        </authorList>
    </citation>
    <scope>NUCLEOTIDE SEQUENCE [LARGE SCALE GENOMIC DNA]</scope>
</reference>
<evidence type="ECO:0008006" key="4">
    <source>
        <dbReference type="Google" id="ProtNLM"/>
    </source>
</evidence>
<feature type="compositionally biased region" description="Polar residues" evidence="1">
    <location>
        <begin position="558"/>
        <end position="569"/>
    </location>
</feature>
<feature type="region of interest" description="Disordered" evidence="1">
    <location>
        <begin position="709"/>
        <end position="732"/>
    </location>
</feature>
<evidence type="ECO:0000313" key="3">
    <source>
        <dbReference type="Proteomes" id="UP001642409"/>
    </source>
</evidence>
<accession>A0ABP1GZE2</accession>
<dbReference type="Proteomes" id="UP001642409">
    <property type="component" value="Unassembled WGS sequence"/>
</dbReference>
<dbReference type="EMBL" id="CAXDID020000011">
    <property type="protein sequence ID" value="CAL5979985.1"/>
    <property type="molecule type" value="Genomic_DNA"/>
</dbReference>
<sequence>MQTAKGLQRFLNGVCIKPNHDFDVGLHLAKIMFSKKSDLNQKQLLDMFFFISSFFDKVNLTTQYYYMKQQQLATAIYELVNKPFKETLTINVKPINNTNSNYNHCKQQQMQLANIHVYYSFFNDKVILVPENQQQYIKIYSNFFSQTPDYSCEIPNDCELKEVFNFYKNQQQNGLTDLNIIKQLLQGFSEKYLFDLQNIVEIYNYGGVRQLFNIRVPLTQQVIKMLLKYAIDFEYLDQLNEIEAKNLKFDYIYQHQQNPKQWTYSSDLFEQLVTNKQVNHHITDELLNQCLRLSKLQIKHPFIALSVTLDVLSSIDTTITVNRTINQIFVQQKYERNAEDTLISYCDSQLLVGFTKLLTCYHCENKLDYLLQQPDWHKLFNYKPSPKILKEICANSIVNKSAFQQYMSLLAKNVPLDVSGCYFNEAFQLNIDQDMHQNNSEIESLNVKISFMDPISQVHIVNPARGSRCHHVQPLDNKTFTLNCPCPLCQQPVNEILQDLVAKSLIDFFKKQKINVKSVIIDTQTMQVVDHETYQEISSCSDWFAENDDNTYTIAEQKQEQSQQPLISHNPSQQKQQLLSQPNSQSTPVVNKMQAVPIPRSVLYSKNPGSSPLMPQIPSNPPSQNLSQQQAIQMQMSKLAQNNNSQTSESDYPQAEQNEFVKNFQGFGSMQMKMKMRSQNQVQLAVQDKKKVFLSAPKVIQQQIVTLDPGALQNPSPEKKAQVNEVVDLSDN</sequence>
<dbReference type="InterPro" id="IPR013083">
    <property type="entry name" value="Znf_RING/FYVE/PHD"/>
</dbReference>
<keyword evidence="3" id="KW-1185">Reference proteome</keyword>
<dbReference type="Gene3D" id="3.30.40.10">
    <property type="entry name" value="Zinc/RING finger domain, C3HC4 (zinc finger)"/>
    <property type="match status" value="1"/>
</dbReference>
<proteinExistence type="predicted"/>
<feature type="region of interest" description="Disordered" evidence="1">
    <location>
        <begin position="558"/>
        <end position="589"/>
    </location>
</feature>
<feature type="region of interest" description="Disordered" evidence="1">
    <location>
        <begin position="602"/>
        <end position="629"/>
    </location>
</feature>
<feature type="compositionally biased region" description="Low complexity" evidence="1">
    <location>
        <begin position="570"/>
        <end position="586"/>
    </location>
</feature>
<evidence type="ECO:0000256" key="1">
    <source>
        <dbReference type="SAM" id="MobiDB-lite"/>
    </source>
</evidence>
<gene>
    <name evidence="2" type="ORF">HINF_LOCUS5965</name>
</gene>
<protein>
    <recommendedName>
        <fullName evidence="4">SP-RING-type domain-containing protein</fullName>
    </recommendedName>
</protein>